<organism evidence="3 4">
    <name type="scientific">Actinoplanes utahensis</name>
    <dbReference type="NCBI Taxonomy" id="1869"/>
    <lineage>
        <taxon>Bacteria</taxon>
        <taxon>Bacillati</taxon>
        <taxon>Actinomycetota</taxon>
        <taxon>Actinomycetes</taxon>
        <taxon>Micromonosporales</taxon>
        <taxon>Micromonosporaceae</taxon>
        <taxon>Actinoplanes</taxon>
    </lineage>
</organism>
<feature type="chain" id="PRO_5002033747" evidence="1">
    <location>
        <begin position="34"/>
        <end position="618"/>
    </location>
</feature>
<name>A0A0A6UCB0_ACTUT</name>
<accession>A0A0A6UCB0</accession>
<dbReference type="Gene3D" id="2.130.10.10">
    <property type="entry name" value="YVTN repeat-like/Quinoprotein amine dehydrogenase"/>
    <property type="match status" value="1"/>
</dbReference>
<dbReference type="InterPro" id="IPR013320">
    <property type="entry name" value="ConA-like_dom_sf"/>
</dbReference>
<dbReference type="SUPFAM" id="SSF50998">
    <property type="entry name" value="Quinoprotein alcohol dehydrogenase-like"/>
    <property type="match status" value="1"/>
</dbReference>
<keyword evidence="4" id="KW-1185">Reference proteome</keyword>
<dbReference type="SUPFAM" id="SSF49899">
    <property type="entry name" value="Concanavalin A-like lectins/glucanases"/>
    <property type="match status" value="1"/>
</dbReference>
<dbReference type="Proteomes" id="UP000054537">
    <property type="component" value="Unassembled WGS sequence"/>
</dbReference>
<keyword evidence="1" id="KW-0732">Signal</keyword>
<dbReference type="CDD" id="cd00110">
    <property type="entry name" value="LamG"/>
    <property type="match status" value="1"/>
</dbReference>
<proteinExistence type="predicted"/>
<evidence type="ECO:0000313" key="3">
    <source>
        <dbReference type="EMBL" id="KHD73685.1"/>
    </source>
</evidence>
<feature type="domain" description="Laminin G" evidence="2">
    <location>
        <begin position="532"/>
        <end position="615"/>
    </location>
</feature>
<evidence type="ECO:0000259" key="2">
    <source>
        <dbReference type="Pfam" id="PF02210"/>
    </source>
</evidence>
<dbReference type="InterPro" id="IPR015943">
    <property type="entry name" value="WD40/YVTN_repeat-like_dom_sf"/>
</dbReference>
<dbReference type="AlphaFoldDB" id="A0A0A6UCB0"/>
<gene>
    <name evidence="3" type="ORF">MB27_33560</name>
</gene>
<dbReference type="EMBL" id="JRTT01000129">
    <property type="protein sequence ID" value="KHD73685.1"/>
    <property type="molecule type" value="Genomic_DNA"/>
</dbReference>
<dbReference type="STRING" id="1869.MB27_33560"/>
<evidence type="ECO:0000313" key="4">
    <source>
        <dbReference type="Proteomes" id="UP000054537"/>
    </source>
</evidence>
<dbReference type="InterPro" id="IPR001791">
    <property type="entry name" value="Laminin_G"/>
</dbReference>
<dbReference type="Pfam" id="PF02210">
    <property type="entry name" value="Laminin_G_2"/>
    <property type="match status" value="1"/>
</dbReference>
<sequence length="618" mass="63594">MAQNPRKGKNALRRVMITALSTVLVAAGGTAFAEIVSTQPASTPSFNGPVYAVAYGGDTVYVGGDFTTASDGGRIAARNRLAAFDARTGALRDWQPAADANVRALAVDGGVVYAAGDFDTINGESRDAVAGIDGASGALTPLRHTVLGQPNAIAAGNGRVYLGGRITGVDGAPRANLAAFDAATGALDPNWKPTTDDTVNALAVTPERVYVGGGFHRTNDVRSTLRLSAVDPATGALDRGFAPKPVSQVFALAAHADGVYAALGGRGGRAVSYTREGQTRWTRVFDGDAQAIALLDDTIYVGGHFDKACTTTNNGVRGVCTDGSEARGKLAAVDREGNLLGWAPQANGVAGTRQLAASPRLGAVSAVGDFTVVGGVIRKRYVEFHGVSPRLEATPAVSGPVPAGGNVAAYNFDTTIADGTFDDGSGHGHLLRAVTRNGGAPRLVPHDAGHALGFPAKCAGDACPRLILQAADTQELNPQTRPLRYGASVLLSPAETGRGENILQKGHANVGSTGGQYKLQVDGLSGKPSCGLSDKNGTVVHVARSRISVADGKWHTLECRRTGPTLAILVDDRLESVTAVPATLSVDTNQPFTVGGKGVGQNNDQFHGTLDDVWVKVG</sequence>
<feature type="signal peptide" evidence="1">
    <location>
        <begin position="1"/>
        <end position="33"/>
    </location>
</feature>
<protein>
    <submittedName>
        <fullName evidence="3">Membrane protein</fullName>
    </submittedName>
</protein>
<comment type="caution">
    <text evidence="3">The sequence shown here is derived from an EMBL/GenBank/DDBJ whole genome shotgun (WGS) entry which is preliminary data.</text>
</comment>
<dbReference type="Gene3D" id="2.60.120.200">
    <property type="match status" value="1"/>
</dbReference>
<dbReference type="InterPro" id="IPR011047">
    <property type="entry name" value="Quinoprotein_ADH-like_sf"/>
</dbReference>
<evidence type="ECO:0000256" key="1">
    <source>
        <dbReference type="SAM" id="SignalP"/>
    </source>
</evidence>
<reference evidence="3 4" key="1">
    <citation type="submission" date="2014-10" db="EMBL/GenBank/DDBJ databases">
        <title>Draft genome sequence of Actinoplanes utahensis NRRL 12052.</title>
        <authorList>
            <person name="Velasco-Bucheli B."/>
            <person name="del Cerro C."/>
            <person name="Hormigo D."/>
            <person name="Garcia J.L."/>
            <person name="Acebal C."/>
            <person name="Arroyo M."/>
            <person name="de la Mata I."/>
        </authorList>
    </citation>
    <scope>NUCLEOTIDE SEQUENCE [LARGE SCALE GENOMIC DNA]</scope>
    <source>
        <strain evidence="3 4">NRRL 12052</strain>
    </source>
</reference>
<dbReference type="eggNOG" id="COG1520">
    <property type="taxonomic scope" value="Bacteria"/>
</dbReference>